<evidence type="ECO:0000313" key="3">
    <source>
        <dbReference type="EMBL" id="PNS14046.1"/>
    </source>
</evidence>
<keyword evidence="2" id="KW-0812">Transmembrane</keyword>
<accession>A0A2K1QFT6</accession>
<evidence type="ECO:0000313" key="4">
    <source>
        <dbReference type="Proteomes" id="UP000243797"/>
    </source>
</evidence>
<feature type="compositionally biased region" description="Polar residues" evidence="1">
    <location>
        <begin position="16"/>
        <end position="26"/>
    </location>
</feature>
<organism evidence="3 4">
    <name type="scientific">Sphaceloma murrayae</name>
    <dbReference type="NCBI Taxonomy" id="2082308"/>
    <lineage>
        <taxon>Eukaryota</taxon>
        <taxon>Fungi</taxon>
        <taxon>Dikarya</taxon>
        <taxon>Ascomycota</taxon>
        <taxon>Pezizomycotina</taxon>
        <taxon>Dothideomycetes</taxon>
        <taxon>Dothideomycetidae</taxon>
        <taxon>Myriangiales</taxon>
        <taxon>Elsinoaceae</taxon>
        <taxon>Sphaceloma</taxon>
    </lineage>
</organism>
<keyword evidence="4" id="KW-1185">Reference proteome</keyword>
<sequence length="239" mass="27438">MPASQEEEPFLEKHNLTSANASTSEAQKNRRQTPGWKSYSFASRTMIAASFKHPLMVFLATSTVWLAIILLFLGYHRNPPQHRKASEHNHTIKTASHFMSCGRTVEESVRLGCKYDILSNHWVPAPCVDQPAVELYQADGSWYGYADENRTQLVDIETMGTMGLYYTNMRDHIIHCAVLWKKQFRAFYEERGVYDSLILDPKHTDHCADFLIDMTDKGPDFRQIPIKVEVGHAGCWIRD</sequence>
<dbReference type="PANTHER" id="PTHR35896:SF3">
    <property type="entry name" value="MAJOR FACILITATOR SUPERFAMILY TRANSPORTER"/>
    <property type="match status" value="1"/>
</dbReference>
<dbReference type="InterPro" id="IPR053008">
    <property type="entry name" value="Phomopsin_biosynth_assoc"/>
</dbReference>
<dbReference type="Proteomes" id="UP000243797">
    <property type="component" value="Unassembled WGS sequence"/>
</dbReference>
<dbReference type="OrthoDB" id="3501153at2759"/>
<dbReference type="PANTHER" id="PTHR35896">
    <property type="entry name" value="IG-LIKE DOMAIN-CONTAINING PROTEIN"/>
    <property type="match status" value="1"/>
</dbReference>
<dbReference type="InParanoid" id="A0A2K1QFT6"/>
<feature type="transmembrane region" description="Helical" evidence="2">
    <location>
        <begin position="55"/>
        <end position="75"/>
    </location>
</feature>
<name>A0A2K1QFT6_9PEZI</name>
<keyword evidence="2" id="KW-1133">Transmembrane helix</keyword>
<evidence type="ECO:0000256" key="1">
    <source>
        <dbReference type="SAM" id="MobiDB-lite"/>
    </source>
</evidence>
<keyword evidence="2" id="KW-0472">Membrane</keyword>
<comment type="caution">
    <text evidence="3">The sequence shown here is derived from an EMBL/GenBank/DDBJ whole genome shotgun (WGS) entry which is preliminary data.</text>
</comment>
<protein>
    <submittedName>
        <fullName evidence="3">Uncharacterized protein</fullName>
    </submittedName>
</protein>
<gene>
    <name evidence="3" type="ORF">CAC42_6559</name>
</gene>
<dbReference type="STRING" id="2082308.A0A2K1QFT6"/>
<dbReference type="AlphaFoldDB" id="A0A2K1QFT6"/>
<dbReference type="EMBL" id="NKHZ01000088">
    <property type="protein sequence ID" value="PNS14046.1"/>
    <property type="molecule type" value="Genomic_DNA"/>
</dbReference>
<proteinExistence type="predicted"/>
<feature type="region of interest" description="Disordered" evidence="1">
    <location>
        <begin position="1"/>
        <end position="34"/>
    </location>
</feature>
<reference evidence="3 4" key="1">
    <citation type="submission" date="2017-06" db="EMBL/GenBank/DDBJ databases">
        <title>Draft genome sequence of a variant of Elsinoe murrayae.</title>
        <authorList>
            <person name="Cheng Q."/>
        </authorList>
    </citation>
    <scope>NUCLEOTIDE SEQUENCE [LARGE SCALE GENOMIC DNA]</scope>
    <source>
        <strain evidence="3 4">CQ-2017a</strain>
    </source>
</reference>
<evidence type="ECO:0000256" key="2">
    <source>
        <dbReference type="SAM" id="Phobius"/>
    </source>
</evidence>